<evidence type="ECO:0000313" key="3">
    <source>
        <dbReference type="Proteomes" id="UP000800235"/>
    </source>
</evidence>
<dbReference type="OrthoDB" id="1875589at2759"/>
<reference evidence="2" key="1">
    <citation type="journal article" date="2020" name="Stud. Mycol.">
        <title>101 Dothideomycetes genomes: a test case for predicting lifestyles and emergence of pathogens.</title>
        <authorList>
            <person name="Haridas S."/>
            <person name="Albert R."/>
            <person name="Binder M."/>
            <person name="Bloem J."/>
            <person name="Labutti K."/>
            <person name="Salamov A."/>
            <person name="Andreopoulos B."/>
            <person name="Baker S."/>
            <person name="Barry K."/>
            <person name="Bills G."/>
            <person name="Bluhm B."/>
            <person name="Cannon C."/>
            <person name="Castanera R."/>
            <person name="Culley D."/>
            <person name="Daum C."/>
            <person name="Ezra D."/>
            <person name="Gonzalez J."/>
            <person name="Henrissat B."/>
            <person name="Kuo A."/>
            <person name="Liang C."/>
            <person name="Lipzen A."/>
            <person name="Lutzoni F."/>
            <person name="Magnuson J."/>
            <person name="Mondo S."/>
            <person name="Nolan M."/>
            <person name="Ohm R."/>
            <person name="Pangilinan J."/>
            <person name="Park H.-J."/>
            <person name="Ramirez L."/>
            <person name="Alfaro M."/>
            <person name="Sun H."/>
            <person name="Tritt A."/>
            <person name="Yoshinaga Y."/>
            <person name="Zwiers L.-H."/>
            <person name="Turgeon B."/>
            <person name="Goodwin S."/>
            <person name="Spatafora J."/>
            <person name="Crous P."/>
            <person name="Grigoriev I."/>
        </authorList>
    </citation>
    <scope>NUCLEOTIDE SEQUENCE</scope>
    <source>
        <strain evidence="2">CBS 130266</strain>
    </source>
</reference>
<dbReference type="EMBL" id="MU007094">
    <property type="protein sequence ID" value="KAF2422085.1"/>
    <property type="molecule type" value="Genomic_DNA"/>
</dbReference>
<sequence length="346" mass="40098">MGRRLLGSKKRKRNAEPYVGPPRQPGRPRKKFPITTVAASIPKSNLMAKSRSQPEPEPPAMKKIKIPKRKPLKLSLLETLPSELLQTIFLQSMNVSLPRLSKILSSKLSSQHLHLEMSMQILYHHHDQPVKYRSQLLICKFFTLDFLAKYIQYAHRYWYDSTDHDPGDSYQELGPSEALTELEHNNLGYPFLERLQHLYIPSKLLHGPWNRQKIKFLRILKRNECTINWSTSSDDETAKRGVLEAILANCTPVVQILVGYKDSWVPVSQDMLRCAVLEGGCNRDIVRHLFDPLSDVDVRPKEELDFMDAGIWRWIEQRGDDLTGKWLQKVLESNGDSLYVRPPRRK</sequence>
<evidence type="ECO:0000256" key="1">
    <source>
        <dbReference type="SAM" id="MobiDB-lite"/>
    </source>
</evidence>
<accession>A0A9P4NHQ9</accession>
<name>A0A9P4NHQ9_9PEZI</name>
<keyword evidence="3" id="KW-1185">Reference proteome</keyword>
<feature type="region of interest" description="Disordered" evidence="1">
    <location>
        <begin position="1"/>
        <end position="33"/>
    </location>
</feature>
<evidence type="ECO:0000313" key="2">
    <source>
        <dbReference type="EMBL" id="KAF2422085.1"/>
    </source>
</evidence>
<protein>
    <submittedName>
        <fullName evidence="2">Uncharacterized protein</fullName>
    </submittedName>
</protein>
<comment type="caution">
    <text evidence="2">The sequence shown here is derived from an EMBL/GenBank/DDBJ whole genome shotgun (WGS) entry which is preliminary data.</text>
</comment>
<organism evidence="2 3">
    <name type="scientific">Tothia fuscella</name>
    <dbReference type="NCBI Taxonomy" id="1048955"/>
    <lineage>
        <taxon>Eukaryota</taxon>
        <taxon>Fungi</taxon>
        <taxon>Dikarya</taxon>
        <taxon>Ascomycota</taxon>
        <taxon>Pezizomycotina</taxon>
        <taxon>Dothideomycetes</taxon>
        <taxon>Pleosporomycetidae</taxon>
        <taxon>Venturiales</taxon>
        <taxon>Cylindrosympodiaceae</taxon>
        <taxon>Tothia</taxon>
    </lineage>
</organism>
<dbReference type="Proteomes" id="UP000800235">
    <property type="component" value="Unassembled WGS sequence"/>
</dbReference>
<proteinExistence type="predicted"/>
<feature type="compositionally biased region" description="Basic residues" evidence="1">
    <location>
        <begin position="1"/>
        <end position="13"/>
    </location>
</feature>
<gene>
    <name evidence="2" type="ORF">EJ08DRAFT_738030</name>
</gene>
<dbReference type="AlphaFoldDB" id="A0A9P4NHQ9"/>